<proteinExistence type="predicted"/>
<accession>A0AA85C352</accession>
<sequence>MLFAGLKGLTMLENVIKLQLIKCSMLFLSSIVRNVIAVSYPTVDSIVTWSSSSDIVMNQSSYIDQNTCSFRFYHARNPGRLDSDKNKISKLKVRARSHTIGYKVSPLSNQGHPQLNCFST</sequence>
<protein>
    <submittedName>
        <fullName evidence="2">Uncharacterized protein</fullName>
    </submittedName>
</protein>
<dbReference type="AlphaFoldDB" id="A0AA85C352"/>
<evidence type="ECO:0000313" key="2">
    <source>
        <dbReference type="WBParaSite" id="SMTH1_95680.1"/>
    </source>
</evidence>
<organism evidence="1 2">
    <name type="scientific">Schistosoma mattheei</name>
    <dbReference type="NCBI Taxonomy" id="31246"/>
    <lineage>
        <taxon>Eukaryota</taxon>
        <taxon>Metazoa</taxon>
        <taxon>Spiralia</taxon>
        <taxon>Lophotrochozoa</taxon>
        <taxon>Platyhelminthes</taxon>
        <taxon>Trematoda</taxon>
        <taxon>Digenea</taxon>
        <taxon>Strigeidida</taxon>
        <taxon>Schistosomatoidea</taxon>
        <taxon>Schistosomatidae</taxon>
        <taxon>Schistosoma</taxon>
    </lineage>
</organism>
<dbReference type="Proteomes" id="UP000050791">
    <property type="component" value="Unassembled WGS sequence"/>
</dbReference>
<evidence type="ECO:0000313" key="1">
    <source>
        <dbReference type="Proteomes" id="UP000050791"/>
    </source>
</evidence>
<dbReference type="WBParaSite" id="SMTH1_95680.1">
    <property type="protein sequence ID" value="SMTH1_95680.1"/>
    <property type="gene ID" value="SMTH1_95680"/>
</dbReference>
<reference evidence="2" key="1">
    <citation type="submission" date="2023-11" db="UniProtKB">
        <authorList>
            <consortium name="WormBaseParasite"/>
        </authorList>
    </citation>
    <scope>IDENTIFICATION</scope>
</reference>
<name>A0AA85C352_9TREM</name>